<accession>A0A914DEY4</accession>
<reference evidence="3" key="1">
    <citation type="submission" date="2022-11" db="UniProtKB">
        <authorList>
            <consortium name="WormBaseParasite"/>
        </authorList>
    </citation>
    <scope>IDENTIFICATION</scope>
</reference>
<dbReference type="Gene3D" id="2.20.100.10">
    <property type="entry name" value="Thrombospondin type-1 (TSP1) repeat"/>
    <property type="match status" value="2"/>
</dbReference>
<feature type="region of interest" description="Disordered" evidence="1">
    <location>
        <begin position="1"/>
        <end position="20"/>
    </location>
</feature>
<evidence type="ECO:0000313" key="2">
    <source>
        <dbReference type="Proteomes" id="UP000887540"/>
    </source>
</evidence>
<dbReference type="PANTHER" id="PTHR31936">
    <property type="entry name" value="PROTEIN CBG18744"/>
    <property type="match status" value="1"/>
</dbReference>
<organism evidence="2 3">
    <name type="scientific">Acrobeloides nanus</name>
    <dbReference type="NCBI Taxonomy" id="290746"/>
    <lineage>
        <taxon>Eukaryota</taxon>
        <taxon>Metazoa</taxon>
        <taxon>Ecdysozoa</taxon>
        <taxon>Nematoda</taxon>
        <taxon>Chromadorea</taxon>
        <taxon>Rhabditida</taxon>
        <taxon>Tylenchina</taxon>
        <taxon>Cephalobomorpha</taxon>
        <taxon>Cephaloboidea</taxon>
        <taxon>Cephalobidae</taxon>
        <taxon>Acrobeloides</taxon>
    </lineage>
</organism>
<name>A0A914DEY4_9BILA</name>
<dbReference type="Pfam" id="PF00090">
    <property type="entry name" value="TSP_1"/>
    <property type="match status" value="2"/>
</dbReference>
<dbReference type="AlphaFoldDB" id="A0A914DEY4"/>
<proteinExistence type="predicted"/>
<dbReference type="SMART" id="SM00209">
    <property type="entry name" value="TSP1"/>
    <property type="match status" value="2"/>
</dbReference>
<dbReference type="InterPro" id="IPR036383">
    <property type="entry name" value="TSP1_rpt_sf"/>
</dbReference>
<keyword evidence="2" id="KW-1185">Reference proteome</keyword>
<evidence type="ECO:0000256" key="1">
    <source>
        <dbReference type="SAM" id="MobiDB-lite"/>
    </source>
</evidence>
<evidence type="ECO:0000313" key="3">
    <source>
        <dbReference type="WBParaSite" id="ACRNAN_scaffold23246.g30422.t1"/>
    </source>
</evidence>
<dbReference type="SUPFAM" id="SSF82895">
    <property type="entry name" value="TSP-1 type 1 repeat"/>
    <property type="match status" value="2"/>
</dbReference>
<dbReference type="InterPro" id="IPR000884">
    <property type="entry name" value="TSP1_rpt"/>
</dbReference>
<protein>
    <submittedName>
        <fullName evidence="3">Thrombospondin type 1 domain protein</fullName>
    </submittedName>
</protein>
<dbReference type="PANTHER" id="PTHR31936:SF7">
    <property type="entry name" value="SHK DOMAIN-CONTAINING PROTEIN"/>
    <property type="match status" value="1"/>
</dbReference>
<dbReference type="WBParaSite" id="ACRNAN_scaffold23246.g30422.t1">
    <property type="protein sequence ID" value="ACRNAN_scaffold23246.g30422.t1"/>
    <property type="gene ID" value="ACRNAN_scaffold23246.g30422"/>
</dbReference>
<dbReference type="PROSITE" id="PS50092">
    <property type="entry name" value="TSP1"/>
    <property type="match status" value="2"/>
</dbReference>
<dbReference type="Proteomes" id="UP000887540">
    <property type="component" value="Unplaced"/>
</dbReference>
<sequence>MNSGNGNPICTSQSSITTSPCSGTCCPIGGMWSEWIPLGVCNDTCGGFGIIRRRRTCLTGPNCSCRGYSVRPFRCQLSPCIYPRLACVPGYSVQVVNGVIRCAQIPVSTIKVSTSSISTITTRPTTRTTTTTRASCCPNGGLWSPWGSWSSCNATCGACGLTKRTRLCGSAAYGCPCSSATGTTSETLPCNRQPCLYPISSCCSPYKLAKIGINFLCWTTTTSTSSTALPPTTRITSSLPVTTRTTTTAPTTTTAAPTMTTTTAALATTTKQAGTCCPTGGMWSEWTQLGTCSDTCGAFGTAPYNRI</sequence>